<comment type="similarity">
    <text evidence="1">Belongs to the UPF0065 (bug) family.</text>
</comment>
<dbReference type="PANTHER" id="PTHR42928:SF5">
    <property type="entry name" value="BLR1237 PROTEIN"/>
    <property type="match status" value="1"/>
</dbReference>
<dbReference type="Gene3D" id="3.40.190.150">
    <property type="entry name" value="Bordetella uptake gene, domain 1"/>
    <property type="match status" value="1"/>
</dbReference>
<evidence type="ECO:0000256" key="1">
    <source>
        <dbReference type="ARBA" id="ARBA00006987"/>
    </source>
</evidence>
<dbReference type="InterPro" id="IPR006311">
    <property type="entry name" value="TAT_signal"/>
</dbReference>
<evidence type="ECO:0000313" key="3">
    <source>
        <dbReference type="EMBL" id="PYE79973.1"/>
    </source>
</evidence>
<evidence type="ECO:0000256" key="2">
    <source>
        <dbReference type="SAM" id="SignalP"/>
    </source>
</evidence>
<keyword evidence="2" id="KW-0732">Signal</keyword>
<name>A0A318SLI3_9BURK</name>
<dbReference type="PROSITE" id="PS51318">
    <property type="entry name" value="TAT"/>
    <property type="match status" value="1"/>
</dbReference>
<protein>
    <submittedName>
        <fullName evidence="3">Tripartite-type tricarboxylate transporter receptor subunit TctC</fullName>
    </submittedName>
</protein>
<keyword evidence="4" id="KW-1185">Reference proteome</keyword>
<sequence length="329" mass="33970">MTHSQRSLLPNRRAALGLLAAGAGTLALPARAAWPDRPIKIVVTFAPGGASDILARVMAEQLTHRLGQSVVVDNKPGAGGTIGGSAVAQAPADGYTLMLANTTPIALGPFTLEKQPYDPVEAFTHVAALGSAPLVVMANKASGIRTLADLVAQAQKAGRLDFGSGGPGSVGHVHGELIRKTLGVPMVHVPYRGGAPMTTDLLAGTIPVGIDVITAYVQFFKTGQLVPLAVTGTVRSPLMPDVPTVVELGQPGLVLENFFGLDGPAHLPPAIVARLHAACNEVIVLPEVQKKMTELGIVAVPQTTAQYDAFVRNQVAVLSTTVKGAGIRL</sequence>
<reference evidence="3 4" key="1">
    <citation type="submission" date="2018-06" db="EMBL/GenBank/DDBJ databases">
        <title>Genomic Encyclopedia of Type Strains, Phase III (KMG-III): the genomes of soil and plant-associated and newly described type strains.</title>
        <authorList>
            <person name="Whitman W."/>
        </authorList>
    </citation>
    <scope>NUCLEOTIDE SEQUENCE [LARGE SCALE GENOMIC DNA]</scope>
    <source>
        <strain evidence="3 4">CECT 7646</strain>
    </source>
</reference>
<dbReference type="EMBL" id="QJTC01000001">
    <property type="protein sequence ID" value="PYE79973.1"/>
    <property type="molecule type" value="Genomic_DNA"/>
</dbReference>
<feature type="chain" id="PRO_5016371089" evidence="2">
    <location>
        <begin position="33"/>
        <end position="329"/>
    </location>
</feature>
<feature type="signal peptide" evidence="2">
    <location>
        <begin position="1"/>
        <end position="32"/>
    </location>
</feature>
<dbReference type="OrthoDB" id="8958974at2"/>
<gene>
    <name evidence="3" type="ORF">DFQ15_101297</name>
</gene>
<dbReference type="Gene3D" id="3.40.190.10">
    <property type="entry name" value="Periplasmic binding protein-like II"/>
    <property type="match status" value="1"/>
</dbReference>
<dbReference type="PIRSF" id="PIRSF017082">
    <property type="entry name" value="YflP"/>
    <property type="match status" value="1"/>
</dbReference>
<keyword evidence="3" id="KW-0675">Receptor</keyword>
<accession>A0A318SLI3</accession>
<dbReference type="Pfam" id="PF03401">
    <property type="entry name" value="TctC"/>
    <property type="match status" value="1"/>
</dbReference>
<comment type="caution">
    <text evidence="3">The sequence shown here is derived from an EMBL/GenBank/DDBJ whole genome shotgun (WGS) entry which is preliminary data.</text>
</comment>
<evidence type="ECO:0000313" key="4">
    <source>
        <dbReference type="Proteomes" id="UP000247540"/>
    </source>
</evidence>
<proteinExistence type="inferred from homology"/>
<dbReference type="InterPro" id="IPR042100">
    <property type="entry name" value="Bug_dom1"/>
</dbReference>
<dbReference type="RefSeq" id="WP_110464239.1">
    <property type="nucleotide sequence ID" value="NZ_JAMOFZ010000002.1"/>
</dbReference>
<dbReference type="PANTHER" id="PTHR42928">
    <property type="entry name" value="TRICARBOXYLATE-BINDING PROTEIN"/>
    <property type="match status" value="1"/>
</dbReference>
<dbReference type="InterPro" id="IPR005064">
    <property type="entry name" value="BUG"/>
</dbReference>
<dbReference type="CDD" id="cd07012">
    <property type="entry name" value="PBP2_Bug_TTT"/>
    <property type="match status" value="1"/>
</dbReference>
<dbReference type="SUPFAM" id="SSF53850">
    <property type="entry name" value="Periplasmic binding protein-like II"/>
    <property type="match status" value="1"/>
</dbReference>
<organism evidence="3 4">
    <name type="scientific">Xylophilus ampelinus</name>
    <dbReference type="NCBI Taxonomy" id="54067"/>
    <lineage>
        <taxon>Bacteria</taxon>
        <taxon>Pseudomonadati</taxon>
        <taxon>Pseudomonadota</taxon>
        <taxon>Betaproteobacteria</taxon>
        <taxon>Burkholderiales</taxon>
        <taxon>Xylophilus</taxon>
    </lineage>
</organism>
<dbReference type="AlphaFoldDB" id="A0A318SLI3"/>
<dbReference type="Proteomes" id="UP000247540">
    <property type="component" value="Unassembled WGS sequence"/>
</dbReference>